<proteinExistence type="predicted"/>
<gene>
    <name evidence="1" type="ORF">FTJAE_13676</name>
</gene>
<accession>A0A8H5QG16</accession>
<dbReference type="EMBL" id="JAAQRI010000454">
    <property type="protein sequence ID" value="KAF5614607.1"/>
    <property type="molecule type" value="Genomic_DNA"/>
</dbReference>
<name>A0A8H5QG16_9HYPO</name>
<reference evidence="1 2" key="1">
    <citation type="submission" date="2020-05" db="EMBL/GenBank/DDBJ databases">
        <title>Identification and distribution of gene clusters putatively required for synthesis of sphingolipid metabolism inhibitors in phylogenetically diverse species of the filamentous fungus Fusarium.</title>
        <authorList>
            <person name="Kim H.-S."/>
            <person name="Busman M."/>
            <person name="Brown D.W."/>
            <person name="Divon H."/>
            <person name="Uhlig S."/>
            <person name="Proctor R.H."/>
        </authorList>
    </citation>
    <scope>NUCLEOTIDE SEQUENCE [LARGE SCALE GENOMIC DNA]</scope>
    <source>
        <strain evidence="1 2">NRRL 66243</strain>
    </source>
</reference>
<organism evidence="1 2">
    <name type="scientific">Fusarium tjaetaba</name>
    <dbReference type="NCBI Taxonomy" id="1567544"/>
    <lineage>
        <taxon>Eukaryota</taxon>
        <taxon>Fungi</taxon>
        <taxon>Dikarya</taxon>
        <taxon>Ascomycota</taxon>
        <taxon>Pezizomycotina</taxon>
        <taxon>Sordariomycetes</taxon>
        <taxon>Hypocreomycetidae</taxon>
        <taxon>Hypocreales</taxon>
        <taxon>Nectriaceae</taxon>
        <taxon>Fusarium</taxon>
        <taxon>Fusarium fujikuroi species complex</taxon>
    </lineage>
</organism>
<evidence type="ECO:0000313" key="2">
    <source>
        <dbReference type="Proteomes" id="UP000530670"/>
    </source>
</evidence>
<comment type="caution">
    <text evidence="1">The sequence shown here is derived from an EMBL/GenBank/DDBJ whole genome shotgun (WGS) entry which is preliminary data.</text>
</comment>
<dbReference type="Proteomes" id="UP000530670">
    <property type="component" value="Unassembled WGS sequence"/>
</dbReference>
<protein>
    <submittedName>
        <fullName evidence="1">Uncharacterized protein</fullName>
    </submittedName>
</protein>
<sequence length="336" mass="39952">MPELLVTFLGQNTERARTKDIIEVIRFLKSYGFCLPYRVNMAAQRMFHHDERDVRRFIYTPFDVALRPHCPKDFLEIVLEEYKRRGVSLKVTYDRLPSQVEKWTGFHWYGGDDDWWGNKTNIGNVTWSLFLGIMDSLMIWKESYLGEVTHGFQEKIQLLVDYEAVDSNELLALQCILEALKGITSKAQRLGGFDEERDAKECWHRLCEAVSRSALHLGRDDTEAFPTGPSLHSFILEDQWNPWSLWFNYELQKPNFRAQMSFSWMQHDWWKLEQDEKGIWYDSQWNSLHQYDLSSRTLPKWQRVNFDKYVAMVEERWLKLNPYYSISTSQDSSGKL</sequence>
<dbReference type="GeneID" id="59299114"/>
<evidence type="ECO:0000313" key="1">
    <source>
        <dbReference type="EMBL" id="KAF5614607.1"/>
    </source>
</evidence>
<keyword evidence="2" id="KW-1185">Reference proteome</keyword>
<dbReference type="AlphaFoldDB" id="A0A8H5QG16"/>
<dbReference type="OrthoDB" id="5024657at2759"/>
<dbReference type="RefSeq" id="XP_037199294.1">
    <property type="nucleotide sequence ID" value="XM_037346844.1"/>
</dbReference>